<proteinExistence type="predicted"/>
<gene>
    <name evidence="3" type="ORF">F0562_006199</name>
</gene>
<protein>
    <recommendedName>
        <fullName evidence="5">Pentacotripeptide-repeat region of PRORP domain-containing protein</fullName>
    </recommendedName>
</protein>
<dbReference type="InterPro" id="IPR044190">
    <property type="entry name" value="THA8-like"/>
</dbReference>
<reference evidence="3 4" key="1">
    <citation type="submission" date="2019-09" db="EMBL/GenBank/DDBJ databases">
        <title>A chromosome-level genome assembly of the Chinese tupelo Nyssa sinensis.</title>
        <authorList>
            <person name="Yang X."/>
            <person name="Kang M."/>
            <person name="Yang Y."/>
            <person name="Xiong H."/>
            <person name="Wang M."/>
            <person name="Zhang Z."/>
            <person name="Wang Z."/>
            <person name="Wu H."/>
            <person name="Ma T."/>
            <person name="Liu J."/>
            <person name="Xi Z."/>
        </authorList>
    </citation>
    <scope>NUCLEOTIDE SEQUENCE [LARGE SCALE GENOMIC DNA]</scope>
    <source>
        <strain evidence="3">J267</strain>
        <tissue evidence="3">Leaf</tissue>
    </source>
</reference>
<dbReference type="Proteomes" id="UP000325577">
    <property type="component" value="Linkage Group LG2"/>
</dbReference>
<feature type="repeat" description="PPR" evidence="2">
    <location>
        <begin position="1"/>
        <end position="28"/>
    </location>
</feature>
<evidence type="ECO:0000313" key="3">
    <source>
        <dbReference type="EMBL" id="KAA8531448.1"/>
    </source>
</evidence>
<dbReference type="PANTHER" id="PTHR47594">
    <property type="entry name" value="PPR CONTAINING PLANT-LIKE PROTEIN"/>
    <property type="match status" value="1"/>
</dbReference>
<dbReference type="InterPro" id="IPR011990">
    <property type="entry name" value="TPR-like_helical_dom_sf"/>
</dbReference>
<keyword evidence="1" id="KW-0677">Repeat</keyword>
<evidence type="ECO:0000256" key="1">
    <source>
        <dbReference type="ARBA" id="ARBA00022737"/>
    </source>
</evidence>
<dbReference type="PROSITE" id="PS51375">
    <property type="entry name" value="PPR"/>
    <property type="match status" value="2"/>
</dbReference>
<dbReference type="PANTHER" id="PTHR47594:SF5">
    <property type="entry name" value="PENTACOTRIPEPTIDE-REPEAT REGION OF PRORP DOMAIN-CONTAINING PROTEIN"/>
    <property type="match status" value="1"/>
</dbReference>
<dbReference type="Pfam" id="PF13041">
    <property type="entry name" value="PPR_2"/>
    <property type="match status" value="1"/>
</dbReference>
<name>A0A5J5AML2_9ASTE</name>
<sequence>MILMLGKNKLIEMAENLFSELKKEGLEPDTGTYTEMIRAYLRVGMIQKALETYDLMKASGCVPDKLTLTILTRNLEKAGEEELTTLVKNECTEYVDSPERFLEEVERKYGCLFSSSIHLRFSVTTVAVTGVKLIPAHTTVGFFRTSIPVWTCKLSSYGSAFPARSRDNWLRFLAKNQAALLFHS</sequence>
<evidence type="ECO:0000313" key="4">
    <source>
        <dbReference type="Proteomes" id="UP000325577"/>
    </source>
</evidence>
<keyword evidence="4" id="KW-1185">Reference proteome</keyword>
<dbReference type="AlphaFoldDB" id="A0A5J5AML2"/>
<evidence type="ECO:0000256" key="2">
    <source>
        <dbReference type="PROSITE-ProRule" id="PRU00708"/>
    </source>
</evidence>
<dbReference type="Pfam" id="PF01535">
    <property type="entry name" value="PPR"/>
    <property type="match status" value="1"/>
</dbReference>
<dbReference type="EMBL" id="CM018043">
    <property type="protein sequence ID" value="KAA8531448.1"/>
    <property type="molecule type" value="Genomic_DNA"/>
</dbReference>
<accession>A0A5J5AML2</accession>
<dbReference type="InterPro" id="IPR002885">
    <property type="entry name" value="PPR_rpt"/>
</dbReference>
<dbReference type="GO" id="GO:0009658">
    <property type="term" value="P:chloroplast organization"/>
    <property type="evidence" value="ECO:0007669"/>
    <property type="project" value="InterPro"/>
</dbReference>
<evidence type="ECO:0008006" key="5">
    <source>
        <dbReference type="Google" id="ProtNLM"/>
    </source>
</evidence>
<dbReference type="NCBIfam" id="TIGR00756">
    <property type="entry name" value="PPR"/>
    <property type="match status" value="2"/>
</dbReference>
<feature type="repeat" description="PPR" evidence="2">
    <location>
        <begin position="29"/>
        <end position="63"/>
    </location>
</feature>
<dbReference type="GO" id="GO:0003723">
    <property type="term" value="F:RNA binding"/>
    <property type="evidence" value="ECO:0007669"/>
    <property type="project" value="InterPro"/>
</dbReference>
<dbReference type="Gene3D" id="1.25.40.10">
    <property type="entry name" value="Tetratricopeptide repeat domain"/>
    <property type="match status" value="1"/>
</dbReference>
<dbReference type="OrthoDB" id="1900964at2759"/>
<dbReference type="GO" id="GO:0000373">
    <property type="term" value="P:Group II intron splicing"/>
    <property type="evidence" value="ECO:0007669"/>
    <property type="project" value="InterPro"/>
</dbReference>
<organism evidence="3 4">
    <name type="scientific">Nyssa sinensis</name>
    <dbReference type="NCBI Taxonomy" id="561372"/>
    <lineage>
        <taxon>Eukaryota</taxon>
        <taxon>Viridiplantae</taxon>
        <taxon>Streptophyta</taxon>
        <taxon>Embryophyta</taxon>
        <taxon>Tracheophyta</taxon>
        <taxon>Spermatophyta</taxon>
        <taxon>Magnoliopsida</taxon>
        <taxon>eudicotyledons</taxon>
        <taxon>Gunneridae</taxon>
        <taxon>Pentapetalae</taxon>
        <taxon>asterids</taxon>
        <taxon>Cornales</taxon>
        <taxon>Nyssaceae</taxon>
        <taxon>Nyssa</taxon>
    </lineage>
</organism>